<accession>A0A8B8K2M9</accession>
<keyword evidence="3" id="KW-1185">Reference proteome</keyword>
<sequence>MGISTWADLVNKFLIKYFPSSKATKIRGEITSFVQQDGEPLYEAWERYKELLRKCPHHCIPEWMQLETFYNGMTATTKTMIDAAAGGSLSSKTLEEAQQIIEMMASSMYQHVNERQATRRGSYDAKSIEALFVQNQLQNQQFSEQIATLTQQISNMQTGSMLTPQLNCDFCGGNHANGDCDPKTVEQADQISYMNNYKRSQQPYPPAPQSQQQYFQGNSSAQFQKNQGYPNTRPLSEKVNRIEETLLQFIQFMKVTQTNFKNQEVSMKKLETQIGQLAEQLSSRDEGRFSSNTVVSPKEQCQAITTRSYAVVSSPKAAEKKDNTETAERKIEQDLQQENFKLLKRDNAEQKAEAPTHFERKTKKQLFEDACKPLDPEKYKRLPYP</sequence>
<evidence type="ECO:0000313" key="4">
    <source>
        <dbReference type="RefSeq" id="XP_027338037.1"/>
    </source>
</evidence>
<dbReference type="InterPro" id="IPR005162">
    <property type="entry name" value="Retrotrans_gag_dom"/>
</dbReference>
<gene>
    <name evidence="4" type="primary">LOC113851968</name>
</gene>
<feature type="region of interest" description="Disordered" evidence="1">
    <location>
        <begin position="344"/>
        <end position="365"/>
    </location>
</feature>
<protein>
    <submittedName>
        <fullName evidence="4">Uncharacterized protein LOC113851968</fullName>
    </submittedName>
</protein>
<reference evidence="4" key="2">
    <citation type="submission" date="2025-08" db="UniProtKB">
        <authorList>
            <consortium name="RefSeq"/>
        </authorList>
    </citation>
    <scope>IDENTIFICATION</scope>
    <source>
        <tissue evidence="4">Young leaves</tissue>
    </source>
</reference>
<feature type="domain" description="Retrotransposon gag" evidence="2">
    <location>
        <begin position="3"/>
        <end position="74"/>
    </location>
</feature>
<dbReference type="PANTHER" id="PTHR33223">
    <property type="entry name" value="CCHC-TYPE DOMAIN-CONTAINING PROTEIN"/>
    <property type="match status" value="1"/>
</dbReference>
<organism evidence="3 4">
    <name type="scientific">Abrus precatorius</name>
    <name type="common">Indian licorice</name>
    <name type="synonym">Glycine abrus</name>
    <dbReference type="NCBI Taxonomy" id="3816"/>
    <lineage>
        <taxon>Eukaryota</taxon>
        <taxon>Viridiplantae</taxon>
        <taxon>Streptophyta</taxon>
        <taxon>Embryophyta</taxon>
        <taxon>Tracheophyta</taxon>
        <taxon>Spermatophyta</taxon>
        <taxon>Magnoliopsida</taxon>
        <taxon>eudicotyledons</taxon>
        <taxon>Gunneridae</taxon>
        <taxon>Pentapetalae</taxon>
        <taxon>rosids</taxon>
        <taxon>fabids</taxon>
        <taxon>Fabales</taxon>
        <taxon>Fabaceae</taxon>
        <taxon>Papilionoideae</taxon>
        <taxon>50 kb inversion clade</taxon>
        <taxon>NPAAA clade</taxon>
        <taxon>indigoferoid/millettioid clade</taxon>
        <taxon>Abreae</taxon>
        <taxon>Abrus</taxon>
    </lineage>
</organism>
<dbReference type="RefSeq" id="XP_027338037.1">
    <property type="nucleotide sequence ID" value="XM_027482236.1"/>
</dbReference>
<name>A0A8B8K2M9_ABRPR</name>
<reference evidence="3" key="1">
    <citation type="journal article" date="2019" name="Toxins">
        <title>Detection of Abrin-Like and Prepropulchellin-Like Toxin Genes and Transcripts Using Whole Genome Sequencing and Full-Length Transcript Sequencing of Abrus precatorius.</title>
        <authorList>
            <person name="Hovde B.T."/>
            <person name="Daligault H.E."/>
            <person name="Hanschen E.R."/>
            <person name="Kunde Y.A."/>
            <person name="Johnson M.B."/>
            <person name="Starkenburg S.R."/>
            <person name="Johnson S.L."/>
        </authorList>
    </citation>
    <scope>NUCLEOTIDE SEQUENCE [LARGE SCALE GENOMIC DNA]</scope>
</reference>
<proteinExistence type="predicted"/>
<dbReference type="Proteomes" id="UP000694853">
    <property type="component" value="Unplaced"/>
</dbReference>
<dbReference type="GeneID" id="113851968"/>
<evidence type="ECO:0000259" key="2">
    <source>
        <dbReference type="Pfam" id="PF03732"/>
    </source>
</evidence>
<dbReference type="Pfam" id="PF03732">
    <property type="entry name" value="Retrotrans_gag"/>
    <property type="match status" value="1"/>
</dbReference>
<evidence type="ECO:0000256" key="1">
    <source>
        <dbReference type="SAM" id="MobiDB-lite"/>
    </source>
</evidence>
<dbReference type="AlphaFoldDB" id="A0A8B8K2M9"/>
<dbReference type="KEGG" id="aprc:113851968"/>
<dbReference type="PANTHER" id="PTHR33223:SF11">
    <property type="entry name" value="ELEMENT PROTEIN, PUTATIVE-RELATED"/>
    <property type="match status" value="1"/>
</dbReference>
<dbReference type="OrthoDB" id="1435941at2759"/>
<evidence type="ECO:0000313" key="3">
    <source>
        <dbReference type="Proteomes" id="UP000694853"/>
    </source>
</evidence>